<gene>
    <name evidence="2" type="ORF">BCR33DRAFT_506116</name>
</gene>
<dbReference type="Pfam" id="PF01926">
    <property type="entry name" value="MMR_HSR1"/>
    <property type="match status" value="1"/>
</dbReference>
<sequence>MVHPKFESSMKIDINTITSAKAALRKRSSSFQNKTAPSSPSYSFDVHNDKVATRDVNTFRNKRALPTKLSTTFHYKLAILGNPGAGKSTLLNHLAGENPDGTLPFNAGLSYATGKKVCNPVTRGYCRFLDFPGVADIQRQTETGLEIARIINNELVSGDASFKFVFVVTLQQGRVRPEDIATMVTILTAIKAEIGDDEIKCRYGVIVNQVKKRQYRELEDRNGDAFRRVYSSLQMGK</sequence>
<accession>A0A1Y2BKG5</accession>
<dbReference type="Proteomes" id="UP000193642">
    <property type="component" value="Unassembled WGS sequence"/>
</dbReference>
<name>A0A1Y2BKG5_9FUNG</name>
<dbReference type="SUPFAM" id="SSF52540">
    <property type="entry name" value="P-loop containing nucleoside triphosphate hydrolases"/>
    <property type="match status" value="1"/>
</dbReference>
<dbReference type="InterPro" id="IPR006073">
    <property type="entry name" value="GTP-bd"/>
</dbReference>
<reference evidence="2 3" key="1">
    <citation type="submission" date="2016-07" db="EMBL/GenBank/DDBJ databases">
        <title>Pervasive Adenine N6-methylation of Active Genes in Fungi.</title>
        <authorList>
            <consortium name="DOE Joint Genome Institute"/>
            <person name="Mondo S.J."/>
            <person name="Dannebaum R.O."/>
            <person name="Kuo R.C."/>
            <person name="Labutti K."/>
            <person name="Haridas S."/>
            <person name="Kuo A."/>
            <person name="Salamov A."/>
            <person name="Ahrendt S.R."/>
            <person name="Lipzen A."/>
            <person name="Sullivan W."/>
            <person name="Andreopoulos W.B."/>
            <person name="Clum A."/>
            <person name="Lindquist E."/>
            <person name="Daum C."/>
            <person name="Ramamoorthy G.K."/>
            <person name="Gryganskyi A."/>
            <person name="Culley D."/>
            <person name="Magnuson J.K."/>
            <person name="James T.Y."/>
            <person name="O'Malley M.A."/>
            <person name="Stajich J.E."/>
            <person name="Spatafora J.W."/>
            <person name="Visel A."/>
            <person name="Grigoriev I.V."/>
        </authorList>
    </citation>
    <scope>NUCLEOTIDE SEQUENCE [LARGE SCALE GENOMIC DNA]</scope>
    <source>
        <strain evidence="2 3">JEL800</strain>
    </source>
</reference>
<dbReference type="EMBL" id="MCGO01000060">
    <property type="protein sequence ID" value="ORY35263.1"/>
    <property type="molecule type" value="Genomic_DNA"/>
</dbReference>
<feature type="domain" description="G" evidence="1">
    <location>
        <begin position="77"/>
        <end position="150"/>
    </location>
</feature>
<keyword evidence="3" id="KW-1185">Reference proteome</keyword>
<dbReference type="GO" id="GO:0005525">
    <property type="term" value="F:GTP binding"/>
    <property type="evidence" value="ECO:0007669"/>
    <property type="project" value="InterPro"/>
</dbReference>
<evidence type="ECO:0000313" key="2">
    <source>
        <dbReference type="EMBL" id="ORY35263.1"/>
    </source>
</evidence>
<comment type="caution">
    <text evidence="2">The sequence shown here is derived from an EMBL/GenBank/DDBJ whole genome shotgun (WGS) entry which is preliminary data.</text>
</comment>
<protein>
    <recommendedName>
        <fullName evidence="1">G domain-containing protein</fullName>
    </recommendedName>
</protein>
<dbReference type="OrthoDB" id="2157125at2759"/>
<proteinExistence type="predicted"/>
<organism evidence="2 3">
    <name type="scientific">Rhizoclosmatium globosum</name>
    <dbReference type="NCBI Taxonomy" id="329046"/>
    <lineage>
        <taxon>Eukaryota</taxon>
        <taxon>Fungi</taxon>
        <taxon>Fungi incertae sedis</taxon>
        <taxon>Chytridiomycota</taxon>
        <taxon>Chytridiomycota incertae sedis</taxon>
        <taxon>Chytridiomycetes</taxon>
        <taxon>Chytridiales</taxon>
        <taxon>Chytriomycetaceae</taxon>
        <taxon>Rhizoclosmatium</taxon>
    </lineage>
</organism>
<evidence type="ECO:0000313" key="3">
    <source>
        <dbReference type="Proteomes" id="UP000193642"/>
    </source>
</evidence>
<dbReference type="Gene3D" id="3.40.50.300">
    <property type="entry name" value="P-loop containing nucleotide triphosphate hydrolases"/>
    <property type="match status" value="1"/>
</dbReference>
<dbReference type="InterPro" id="IPR027417">
    <property type="entry name" value="P-loop_NTPase"/>
</dbReference>
<evidence type="ECO:0000259" key="1">
    <source>
        <dbReference type="Pfam" id="PF01926"/>
    </source>
</evidence>
<dbReference type="AlphaFoldDB" id="A0A1Y2BKG5"/>